<gene>
    <name evidence="2" type="ORF">ABS361_16990</name>
</gene>
<feature type="region of interest" description="Disordered" evidence="1">
    <location>
        <begin position="80"/>
        <end position="182"/>
    </location>
</feature>
<dbReference type="RefSeq" id="WP_407048855.1">
    <property type="nucleotide sequence ID" value="NZ_CP158568.1"/>
</dbReference>
<evidence type="ECO:0000313" key="2">
    <source>
        <dbReference type="EMBL" id="XBY43753.1"/>
    </source>
</evidence>
<sequence length="182" mass="19149">MAQAQIRPHDEDRRNDEQRVRDKAKELWIAEGRPSGREEDFLTEAREIVAIKDSYRDTLEPIGEAGEPVEPALAMANLGDLPEMADQGEQTAPSRATEAATADMGPEGPPGGAAEDIRGDASGQFVRKRGEPNPGGAASANPSVLSGGGDATQTDSGLDRAGLDRDTGAAGSTDPRRTPFRG</sequence>
<dbReference type="Pfam" id="PF11154">
    <property type="entry name" value="DUF2934"/>
    <property type="match status" value="1"/>
</dbReference>
<protein>
    <submittedName>
        <fullName evidence="2">DUF2934 domain-containing protein</fullName>
    </submittedName>
</protein>
<accession>A0AAU7XAQ2</accession>
<dbReference type="AlphaFoldDB" id="A0AAU7XAQ2"/>
<proteinExistence type="predicted"/>
<dbReference type="InterPro" id="IPR021327">
    <property type="entry name" value="DUF2934"/>
</dbReference>
<dbReference type="KEGG" id="mflg:ABS361_16990"/>
<reference evidence="2" key="1">
    <citation type="submission" date="2024-06" db="EMBL/GenBank/DDBJ databases">
        <title>Methylostella associata gen. nov., sp. nov., a novel Ancalomicrobiaceae-affiliated facultatively methylotrophic bacteria that feed on methanotrophs of the genus Methylococcus.</title>
        <authorList>
            <person name="Saltykova V."/>
            <person name="Danilova O.V."/>
            <person name="Oshkin I.Y."/>
            <person name="Belova S.E."/>
            <person name="Pimenov N.V."/>
            <person name="Dedysh S.N."/>
        </authorList>
    </citation>
    <scope>NUCLEOTIDE SEQUENCE</scope>
    <source>
        <strain evidence="2">S20</strain>
    </source>
</reference>
<feature type="region of interest" description="Disordered" evidence="1">
    <location>
        <begin position="1"/>
        <end position="21"/>
    </location>
</feature>
<feature type="compositionally biased region" description="Basic and acidic residues" evidence="1">
    <location>
        <begin position="157"/>
        <end position="167"/>
    </location>
</feature>
<organism evidence="2">
    <name type="scientific">Methyloraptor flagellatus</name>
    <dbReference type="NCBI Taxonomy" id="3162530"/>
    <lineage>
        <taxon>Bacteria</taxon>
        <taxon>Pseudomonadati</taxon>
        <taxon>Pseudomonadota</taxon>
        <taxon>Alphaproteobacteria</taxon>
        <taxon>Hyphomicrobiales</taxon>
        <taxon>Ancalomicrobiaceae</taxon>
        <taxon>Methyloraptor</taxon>
    </lineage>
</organism>
<feature type="compositionally biased region" description="Basic and acidic residues" evidence="1">
    <location>
        <begin position="7"/>
        <end position="21"/>
    </location>
</feature>
<evidence type="ECO:0000256" key="1">
    <source>
        <dbReference type="SAM" id="MobiDB-lite"/>
    </source>
</evidence>
<name>A0AAU7XAQ2_9HYPH</name>
<dbReference type="EMBL" id="CP158568">
    <property type="protein sequence ID" value="XBY43753.1"/>
    <property type="molecule type" value="Genomic_DNA"/>
</dbReference>